<accession>A0A4Z2HNI3</accession>
<keyword evidence="2" id="KW-1185">Reference proteome</keyword>
<organism evidence="1 2">
    <name type="scientific">Liparis tanakae</name>
    <name type="common">Tanaka's snailfish</name>
    <dbReference type="NCBI Taxonomy" id="230148"/>
    <lineage>
        <taxon>Eukaryota</taxon>
        <taxon>Metazoa</taxon>
        <taxon>Chordata</taxon>
        <taxon>Craniata</taxon>
        <taxon>Vertebrata</taxon>
        <taxon>Euteleostomi</taxon>
        <taxon>Actinopterygii</taxon>
        <taxon>Neopterygii</taxon>
        <taxon>Teleostei</taxon>
        <taxon>Neoteleostei</taxon>
        <taxon>Acanthomorphata</taxon>
        <taxon>Eupercaria</taxon>
        <taxon>Perciformes</taxon>
        <taxon>Cottioidei</taxon>
        <taxon>Cottales</taxon>
        <taxon>Liparidae</taxon>
        <taxon>Liparis</taxon>
    </lineage>
</organism>
<sequence length="157" mass="17492">MSIGGAWGGGGGRSLGWRRREVINPQNYGFDQMKALDESWSRVLTPCPCFRHPAPGLDLASFPMARPPSLCLLPYWSGLFRDASCLVGRPPVFVALPPTMALLIYLKSYLVIHCLLLDSEVMQVMMMCHWLQEKADVEGRGEGETQGLVPRQGWNTE</sequence>
<name>A0A4Z2HNI3_9TELE</name>
<comment type="caution">
    <text evidence="1">The sequence shown here is derived from an EMBL/GenBank/DDBJ whole genome shotgun (WGS) entry which is preliminary data.</text>
</comment>
<evidence type="ECO:0000313" key="1">
    <source>
        <dbReference type="EMBL" id="TNN66543.1"/>
    </source>
</evidence>
<dbReference type="EMBL" id="SRLO01000217">
    <property type="protein sequence ID" value="TNN66543.1"/>
    <property type="molecule type" value="Genomic_DNA"/>
</dbReference>
<proteinExistence type="predicted"/>
<evidence type="ECO:0000313" key="2">
    <source>
        <dbReference type="Proteomes" id="UP000314294"/>
    </source>
</evidence>
<reference evidence="1 2" key="1">
    <citation type="submission" date="2019-03" db="EMBL/GenBank/DDBJ databases">
        <title>First draft genome of Liparis tanakae, snailfish: a comprehensive survey of snailfish specific genes.</title>
        <authorList>
            <person name="Kim W."/>
            <person name="Song I."/>
            <person name="Jeong J.-H."/>
            <person name="Kim D."/>
            <person name="Kim S."/>
            <person name="Ryu S."/>
            <person name="Song J.Y."/>
            <person name="Lee S.K."/>
        </authorList>
    </citation>
    <scope>NUCLEOTIDE SEQUENCE [LARGE SCALE GENOMIC DNA]</scope>
    <source>
        <tissue evidence="1">Muscle</tissue>
    </source>
</reference>
<gene>
    <name evidence="1" type="ORF">EYF80_023229</name>
</gene>
<dbReference type="Proteomes" id="UP000314294">
    <property type="component" value="Unassembled WGS sequence"/>
</dbReference>
<dbReference type="AlphaFoldDB" id="A0A4Z2HNI3"/>
<protein>
    <submittedName>
        <fullName evidence="1">Uncharacterized protein</fullName>
    </submittedName>
</protein>